<keyword evidence="1" id="KW-0812">Transmembrane</keyword>
<sequence length="296" mass="32254">MRNRTISAILSLAALFGPWLLHPALRHRHATASAIATAVLLLLSWRLKRPFRARHLAQPLLLAATSPLALVQASGLPSRIPLVVATIVLLAGALSWRLLDGIRTARAGECGLSALMARAFPDLAPIAAAELRLFWFGLFRWRRTASDLPLGAEPFSATATGTEVAMCWLTAAGFLVERPLLHILLAHLCGPAVAWICTGLHAILAIYLAGYAKSLLFRPTLLFPDRLEIRLGVVARRIVPRALIESVLPHDGKRPRSPDEQRLYGLDRPNLRLGLAGGGLLLRVDDPARLMRALRA</sequence>
<evidence type="ECO:0000313" key="3">
    <source>
        <dbReference type="Proteomes" id="UP001524587"/>
    </source>
</evidence>
<feature type="transmembrane region" description="Helical" evidence="1">
    <location>
        <begin position="59"/>
        <end position="76"/>
    </location>
</feature>
<reference evidence="2 3" key="1">
    <citation type="submission" date="2022-06" db="EMBL/GenBank/DDBJ databases">
        <title>Endosaccharibacter gen. nov., sp. nov., endophytic bacteria isolated from sugarcane.</title>
        <authorList>
            <person name="Pitiwittayakul N."/>
            <person name="Yukphan P."/>
            <person name="Charoenyingcharoen P."/>
            <person name="Tanasupawat S."/>
        </authorList>
    </citation>
    <scope>NUCLEOTIDE SEQUENCE [LARGE SCALE GENOMIC DNA]</scope>
    <source>
        <strain evidence="2 3">KSS8</strain>
    </source>
</reference>
<name>A0ABT1W5L2_9PROT</name>
<feature type="transmembrane region" description="Helical" evidence="1">
    <location>
        <begin position="184"/>
        <end position="209"/>
    </location>
</feature>
<comment type="caution">
    <text evidence="2">The sequence shown here is derived from an EMBL/GenBank/DDBJ whole genome shotgun (WGS) entry which is preliminary data.</text>
</comment>
<evidence type="ECO:0000256" key="1">
    <source>
        <dbReference type="SAM" id="Phobius"/>
    </source>
</evidence>
<dbReference type="EMBL" id="JAMSKV010000004">
    <property type="protein sequence ID" value="MCQ8278182.1"/>
    <property type="molecule type" value="Genomic_DNA"/>
</dbReference>
<accession>A0ABT1W5L2</accession>
<feature type="transmembrane region" description="Helical" evidence="1">
    <location>
        <begin position="82"/>
        <end position="99"/>
    </location>
</feature>
<keyword evidence="1" id="KW-1133">Transmembrane helix</keyword>
<keyword evidence="3" id="KW-1185">Reference proteome</keyword>
<dbReference type="Proteomes" id="UP001524587">
    <property type="component" value="Unassembled WGS sequence"/>
</dbReference>
<feature type="transmembrane region" description="Helical" evidence="1">
    <location>
        <begin position="30"/>
        <end position="47"/>
    </location>
</feature>
<proteinExistence type="predicted"/>
<dbReference type="RefSeq" id="WP_422863643.1">
    <property type="nucleotide sequence ID" value="NZ_JAMSKV010000004.1"/>
</dbReference>
<keyword evidence="1" id="KW-0472">Membrane</keyword>
<organism evidence="2 3">
    <name type="scientific">Endosaccharibacter trunci</name>
    <dbReference type="NCBI Taxonomy" id="2812733"/>
    <lineage>
        <taxon>Bacteria</taxon>
        <taxon>Pseudomonadati</taxon>
        <taxon>Pseudomonadota</taxon>
        <taxon>Alphaproteobacteria</taxon>
        <taxon>Acetobacterales</taxon>
        <taxon>Acetobacteraceae</taxon>
        <taxon>Endosaccharibacter</taxon>
    </lineage>
</organism>
<evidence type="ECO:0000313" key="2">
    <source>
        <dbReference type="EMBL" id="MCQ8278182.1"/>
    </source>
</evidence>
<gene>
    <name evidence="2" type="ORF">NFI95_06940</name>
</gene>
<protein>
    <submittedName>
        <fullName evidence="2">Uncharacterized protein</fullName>
    </submittedName>
</protein>